<dbReference type="GO" id="GO:0071014">
    <property type="term" value="C:post-mRNA release spliceosomal complex"/>
    <property type="evidence" value="ECO:0007669"/>
    <property type="project" value="TreeGrafter"/>
</dbReference>
<protein>
    <recommendedName>
        <fullName evidence="2">Cwf19-like C-terminal domain-containing protein</fullName>
    </recommendedName>
</protein>
<dbReference type="PANTHER" id="PTHR12072:SF4">
    <property type="entry name" value="CWF19-LIKE PROTEIN 1"/>
    <property type="match status" value="1"/>
</dbReference>
<dbReference type="InterPro" id="IPR040194">
    <property type="entry name" value="Cwf19-like"/>
</dbReference>
<dbReference type="AlphaFoldDB" id="A0AAV6V8Z1"/>
<dbReference type="Pfam" id="PF04677">
    <property type="entry name" value="CwfJ_C_1"/>
    <property type="match status" value="1"/>
</dbReference>
<dbReference type="Proteomes" id="UP000827092">
    <property type="component" value="Unassembled WGS sequence"/>
</dbReference>
<evidence type="ECO:0000259" key="2">
    <source>
        <dbReference type="Pfam" id="PF04677"/>
    </source>
</evidence>
<dbReference type="GO" id="GO:0061632">
    <property type="term" value="F:RNA lariat debranching enzyme activator activity"/>
    <property type="evidence" value="ECO:0007669"/>
    <property type="project" value="TreeGrafter"/>
</dbReference>
<evidence type="ECO:0000256" key="1">
    <source>
        <dbReference type="SAM" id="MobiDB-lite"/>
    </source>
</evidence>
<comment type="caution">
    <text evidence="3">The sequence shown here is derived from an EMBL/GenBank/DDBJ whole genome shotgun (WGS) entry which is preliminary data.</text>
</comment>
<feature type="domain" description="Cwf19-like C-terminal" evidence="2">
    <location>
        <begin position="287"/>
        <end position="401"/>
    </location>
</feature>
<dbReference type="EMBL" id="JAFNEN010000139">
    <property type="protein sequence ID" value="KAG8192410.1"/>
    <property type="molecule type" value="Genomic_DNA"/>
</dbReference>
<sequence length="462" mass="52501">MSIIKILVCGDVEGHFKALFSKVAVIQKKKGPFEYLFCVGNFFGDDNTEWKDVKAGRIKVPITTYILGPNKKEHHCYYPETSCDMAPDIVFLGKRGCLTGCSGLKIAYLSGIEQKESSNISFSKKDVTELTNSITDPIDILLTSPWPQGVTKYAKIPESSDPSETGSHLVAYLAKQLKPKYHFAGVSGIYYERLPYRNHQVLQEMSMHTTRFIGLAPVDNEDKLKWLYAFNITPFCSPSSKELSDTAGPVTECPYNIEEIESQFFYDMDASRDRKRSRNDDGNSSKKRQHNPVTEDKCWFCLANPDVEKQLLLSIGEHNYLTLAKGGLVKDHLLILPINHVQASIYLGEEEENELNCYKDALVKYFHDQRKDVVFFERSSASPHLQIQVVPISKSKSSDIKENILEFALKNGIELTELTKYALVKQLVPPKKAFFSIEIWVDKKKKGYFISLKESFHCSLEE</sequence>
<feature type="region of interest" description="Disordered" evidence="1">
    <location>
        <begin position="271"/>
        <end position="290"/>
    </location>
</feature>
<evidence type="ECO:0000313" key="4">
    <source>
        <dbReference type="Proteomes" id="UP000827092"/>
    </source>
</evidence>
<evidence type="ECO:0000313" key="3">
    <source>
        <dbReference type="EMBL" id="KAG8192410.1"/>
    </source>
</evidence>
<keyword evidence="4" id="KW-1185">Reference proteome</keyword>
<accession>A0AAV6V8Z1</accession>
<name>A0AAV6V8Z1_9ARAC</name>
<gene>
    <name evidence="3" type="ORF">JTE90_017945</name>
</gene>
<dbReference type="InterPro" id="IPR006768">
    <property type="entry name" value="Cwf19-like_C_dom-1"/>
</dbReference>
<organism evidence="3 4">
    <name type="scientific">Oedothorax gibbosus</name>
    <dbReference type="NCBI Taxonomy" id="931172"/>
    <lineage>
        <taxon>Eukaryota</taxon>
        <taxon>Metazoa</taxon>
        <taxon>Ecdysozoa</taxon>
        <taxon>Arthropoda</taxon>
        <taxon>Chelicerata</taxon>
        <taxon>Arachnida</taxon>
        <taxon>Araneae</taxon>
        <taxon>Araneomorphae</taxon>
        <taxon>Entelegynae</taxon>
        <taxon>Araneoidea</taxon>
        <taxon>Linyphiidae</taxon>
        <taxon>Erigoninae</taxon>
        <taxon>Oedothorax</taxon>
    </lineage>
</organism>
<dbReference type="PANTHER" id="PTHR12072">
    <property type="entry name" value="CWF19, CELL CYCLE CONTROL PROTEIN"/>
    <property type="match status" value="1"/>
</dbReference>
<dbReference type="GO" id="GO:0000398">
    <property type="term" value="P:mRNA splicing, via spliceosome"/>
    <property type="evidence" value="ECO:0007669"/>
    <property type="project" value="TreeGrafter"/>
</dbReference>
<proteinExistence type="predicted"/>
<reference evidence="3 4" key="1">
    <citation type="journal article" date="2022" name="Nat. Ecol. Evol.">
        <title>A masculinizing supergene underlies an exaggerated male reproductive morph in a spider.</title>
        <authorList>
            <person name="Hendrickx F."/>
            <person name="De Corte Z."/>
            <person name="Sonet G."/>
            <person name="Van Belleghem S.M."/>
            <person name="Kostlbacher S."/>
            <person name="Vangestel C."/>
        </authorList>
    </citation>
    <scope>NUCLEOTIDE SEQUENCE [LARGE SCALE GENOMIC DNA]</scope>
    <source>
        <strain evidence="3">W744_W776</strain>
    </source>
</reference>
<dbReference type="CDD" id="cd07380">
    <property type="entry name" value="MPP_CWF19_N"/>
    <property type="match status" value="1"/>
</dbReference>